<accession>A0ABV6V0C8</accession>
<sequence>LAKHLPFRRQPTTLRIPHTPGIPRQSHSVSPQRHHASKVSNLLLSYAKWGSLIACAVAAVVSGGLMGIGHLSNRPDSADKGKRALIWSLGGVIVTACAIPMINTVFGASA</sequence>
<reference evidence="2 3" key="1">
    <citation type="submission" date="2024-09" db="EMBL/GenBank/DDBJ databases">
        <authorList>
            <person name="Lee S.D."/>
        </authorList>
    </citation>
    <scope>NUCLEOTIDE SEQUENCE [LARGE SCALE GENOMIC DNA]</scope>
    <source>
        <strain evidence="2 3">N1-5</strain>
    </source>
</reference>
<feature type="non-terminal residue" evidence="2">
    <location>
        <position position="1"/>
    </location>
</feature>
<feature type="transmembrane region" description="Helical" evidence="1">
    <location>
        <begin position="49"/>
        <end position="72"/>
    </location>
</feature>
<evidence type="ECO:0000313" key="3">
    <source>
        <dbReference type="Proteomes" id="UP001592528"/>
    </source>
</evidence>
<dbReference type="Proteomes" id="UP001592528">
    <property type="component" value="Unassembled WGS sequence"/>
</dbReference>
<keyword evidence="1" id="KW-0472">Membrane</keyword>
<name>A0ABV6V0C8_9ACTN</name>
<keyword evidence="1" id="KW-0812">Transmembrane</keyword>
<proteinExistence type="predicted"/>
<gene>
    <name evidence="2" type="ORF">ACEZDJ_38420</name>
</gene>
<keyword evidence="1" id="KW-1133">Transmembrane helix</keyword>
<keyword evidence="3" id="KW-1185">Reference proteome</keyword>
<feature type="transmembrane region" description="Helical" evidence="1">
    <location>
        <begin position="84"/>
        <end position="106"/>
    </location>
</feature>
<protein>
    <recommendedName>
        <fullName evidence="4">Conjugal transfer protein TrbC</fullName>
    </recommendedName>
</protein>
<dbReference type="EMBL" id="JBHEZZ010000039">
    <property type="protein sequence ID" value="MFC1407176.1"/>
    <property type="molecule type" value="Genomic_DNA"/>
</dbReference>
<organism evidence="2 3">
    <name type="scientific">Streptacidiphilus cavernicola</name>
    <dbReference type="NCBI Taxonomy" id="3342716"/>
    <lineage>
        <taxon>Bacteria</taxon>
        <taxon>Bacillati</taxon>
        <taxon>Actinomycetota</taxon>
        <taxon>Actinomycetes</taxon>
        <taxon>Kitasatosporales</taxon>
        <taxon>Streptomycetaceae</taxon>
        <taxon>Streptacidiphilus</taxon>
    </lineage>
</organism>
<evidence type="ECO:0008006" key="4">
    <source>
        <dbReference type="Google" id="ProtNLM"/>
    </source>
</evidence>
<evidence type="ECO:0000313" key="2">
    <source>
        <dbReference type="EMBL" id="MFC1407176.1"/>
    </source>
</evidence>
<comment type="caution">
    <text evidence="2">The sequence shown here is derived from an EMBL/GenBank/DDBJ whole genome shotgun (WGS) entry which is preliminary data.</text>
</comment>
<dbReference type="RefSeq" id="WP_380525146.1">
    <property type="nucleotide sequence ID" value="NZ_JBHEZZ010000039.1"/>
</dbReference>
<evidence type="ECO:0000256" key="1">
    <source>
        <dbReference type="SAM" id="Phobius"/>
    </source>
</evidence>